<evidence type="ECO:0000313" key="5">
    <source>
        <dbReference type="Proteomes" id="UP001360953"/>
    </source>
</evidence>
<dbReference type="SUPFAM" id="SSF48452">
    <property type="entry name" value="TPR-like"/>
    <property type="match status" value="1"/>
</dbReference>
<dbReference type="Gene3D" id="1.25.40.10">
    <property type="entry name" value="Tetratricopeptide repeat domain"/>
    <property type="match status" value="1"/>
</dbReference>
<keyword evidence="1" id="KW-0677">Repeat</keyword>
<dbReference type="Proteomes" id="UP001360953">
    <property type="component" value="Unassembled WGS sequence"/>
</dbReference>
<keyword evidence="5" id="KW-1185">Reference proteome</keyword>
<organism evidence="4 5">
    <name type="scientific">Phyllosticta citribraziliensis</name>
    <dbReference type="NCBI Taxonomy" id="989973"/>
    <lineage>
        <taxon>Eukaryota</taxon>
        <taxon>Fungi</taxon>
        <taxon>Dikarya</taxon>
        <taxon>Ascomycota</taxon>
        <taxon>Pezizomycotina</taxon>
        <taxon>Dothideomycetes</taxon>
        <taxon>Dothideomycetes incertae sedis</taxon>
        <taxon>Botryosphaeriales</taxon>
        <taxon>Phyllostictaceae</taxon>
        <taxon>Phyllosticta</taxon>
    </lineage>
</organism>
<protein>
    <recommendedName>
        <fullName evidence="3">Nephrocystin 3-like N-terminal domain-containing protein</fullName>
    </recommendedName>
</protein>
<dbReference type="EMBL" id="JBBPEH010000014">
    <property type="protein sequence ID" value="KAK7530147.1"/>
    <property type="molecule type" value="Genomic_DNA"/>
</dbReference>
<feature type="domain" description="Nephrocystin 3-like N-terminal" evidence="3">
    <location>
        <begin position="315"/>
        <end position="502"/>
    </location>
</feature>
<evidence type="ECO:0000313" key="4">
    <source>
        <dbReference type="EMBL" id="KAK7530147.1"/>
    </source>
</evidence>
<dbReference type="GeneID" id="92035539"/>
<proteinExistence type="predicted"/>
<feature type="region of interest" description="Disordered" evidence="2">
    <location>
        <begin position="201"/>
        <end position="220"/>
    </location>
</feature>
<dbReference type="Pfam" id="PF24883">
    <property type="entry name" value="NPHP3_N"/>
    <property type="match status" value="1"/>
</dbReference>
<gene>
    <name evidence="4" type="ORF">J3D65DRAFT_662478</name>
</gene>
<dbReference type="RefSeq" id="XP_066650386.1">
    <property type="nucleotide sequence ID" value="XM_066802633.1"/>
</dbReference>
<feature type="compositionally biased region" description="Basic and acidic residues" evidence="2">
    <location>
        <begin position="205"/>
        <end position="214"/>
    </location>
</feature>
<evidence type="ECO:0000256" key="1">
    <source>
        <dbReference type="ARBA" id="ARBA00022737"/>
    </source>
</evidence>
<dbReference type="Gene3D" id="3.40.50.300">
    <property type="entry name" value="P-loop containing nucleotide triphosphate hydrolases"/>
    <property type="match status" value="1"/>
</dbReference>
<dbReference type="InterPro" id="IPR056884">
    <property type="entry name" value="NPHP3-like_N"/>
</dbReference>
<dbReference type="InterPro" id="IPR011990">
    <property type="entry name" value="TPR-like_helical_dom_sf"/>
</dbReference>
<dbReference type="InterPro" id="IPR027417">
    <property type="entry name" value="P-loop_NTPase"/>
</dbReference>
<feature type="region of interest" description="Disordered" evidence="2">
    <location>
        <begin position="169"/>
        <end position="193"/>
    </location>
</feature>
<reference evidence="4 5" key="1">
    <citation type="submission" date="2024-04" db="EMBL/GenBank/DDBJ databases">
        <title>Phyllosticta paracitricarpa is synonymous to the EU quarantine fungus P. citricarpa based on phylogenomic analyses.</title>
        <authorList>
            <consortium name="Lawrence Berkeley National Laboratory"/>
            <person name="Van ingen-buijs V.A."/>
            <person name="Van westerhoven A.C."/>
            <person name="Haridas S."/>
            <person name="Skiadas P."/>
            <person name="Martin F."/>
            <person name="Groenewald J.Z."/>
            <person name="Crous P.W."/>
            <person name="Seidl M.F."/>
        </authorList>
    </citation>
    <scope>NUCLEOTIDE SEQUENCE [LARGE SCALE GENOMIC DNA]</scope>
    <source>
        <strain evidence="4 5">CPC 17464</strain>
    </source>
</reference>
<comment type="caution">
    <text evidence="4">The sequence shown here is derived from an EMBL/GenBank/DDBJ whole genome shotgun (WGS) entry which is preliminary data.</text>
</comment>
<evidence type="ECO:0000256" key="2">
    <source>
        <dbReference type="SAM" id="MobiDB-lite"/>
    </source>
</evidence>
<sequence length="1418" mass="161766">MGSKPPDENMDYKSIWSTAIDEYCKVARNGNEEEFRKGIEQEIENFKANKTPQSKTASSTYGKAFFSAAPDAFNFAGQAVALAFPPAAIIATIANHFAKAGAKYYNLIQELHSLEEKVRSFFEELCRREEDELKGNVYKAHLKANDCQRLCSYVKICGFIIRYSKKAESSDGVTSTGDKPPHDKEVSEEEQDKQKHFLRRLSHHCSKDKQKPPEKPLPTFRKRDKANLFLEFCLGEDKIGAELTRIEQLTNEYYQAVQSDGLSRTMTIEGIVGKQSEDDDLSKRCELIRKRLNINDHYKPWKAADKSIGEKYIQGMGDWIVDHQLFKKWTDLSSSNGCSIMKLEGPEKHGKTFLCHRVIRELYKQIEQSKQSEASASSDEQPATSEIPKAVAYYHFGEKRSDEKEGPSIDSAFAALIWQLVKSDKNNIGYLNFVATRCETKGASFSWETLLELLTGYKHSNFFLVLDGIDRSRECTAKKLKALLSCLGDESPDKGQIRVLLSGTSTSLDDASGLGETIDLSRTKETRQDVKLFVRSILEDRMKSAGERPDQVREESEATEDPSGTILELLSGVTNYDFITVLLGEVGDSIWADARLTDLAGKLKKGGANALVEFQINHLNKSLSGEEIQDLNNILPWLVLPSRFWPTLGQIEDILVLNRGGQRPVKSLQNYITEKFNGLLDLRGSHVSSRAEGYYRKKFNMNEESSIHHFPRRTSGFGKVHQEIHPSEIALVKRLLANVCGDDLYQRFGFNEFFKEKGDTTQNDIDFHPIDGHIKIITTCLKSLEADMLSDSQASALAKAMPLLHQFFSDRRVVESWLKPDWIGDMRGSWYSEGCQQKIAQWFTDPVVRRHSSTQDYFESPLTEEELLREASVVAAKGWLQDETSTQWNVKDTCQWILSFLKHNKMIERANSLDVSSPSIMDIEGAETWAKERLGISEPNRLHSLRMGMTFARFGLHHEAKEKFDVVFSSNPPLVTASQVAKFYVDHAENADAKTTLRMLRSLFDRYYDPPGDNRDELEAWHSILDTMKDVHWEAGETAEAIKICQKLLEQFPQDFDAICKMLLWMHATQRYEDMIQALQALQLKDLVELFRNNRDTELAHAVAFAASQCRSFEFIATCQKALQDDDNKFHRHAQPKSGPSRLWFCYALLLTWSNSKQNCEEPLQVWKQICQRKGRRSRLARLLGRLGSDAEIEGQAREQLGATYIQRARQSKQGCISEDDRKIYFHSILESLGFDGTPDLLLARFHHTVGREDLAVRELSEKINLATRLLSDDVDSNDWLGYRILAQILTRLDRDEDARIAWTLAFGYDLDTEGTHQWGRNEHGTARRCNGNCGTLWTKCLQEDLFRCKDCIDSDFDEPCRNKIQEGRFGWSECSKDHAFLLIPKWSKENAKQLREGVQDVVKWRTRVLEGLKAGQQ</sequence>
<evidence type="ECO:0000259" key="3">
    <source>
        <dbReference type="Pfam" id="PF24883"/>
    </source>
</evidence>
<name>A0ABR1L8Z6_9PEZI</name>
<accession>A0ABR1L8Z6</accession>